<dbReference type="Proteomes" id="UP000526408">
    <property type="component" value="Unassembled WGS sequence"/>
</dbReference>
<dbReference type="AlphaFoldDB" id="A0A7X6GYR4"/>
<dbReference type="RefSeq" id="WP_168622304.1">
    <property type="nucleotide sequence ID" value="NZ_JAAZQQ010000001.1"/>
</dbReference>
<name>A0A7X6GYR4_9RHOB</name>
<feature type="domain" description="Glyoxalase-related protein" evidence="2">
    <location>
        <begin position="19"/>
        <end position="158"/>
    </location>
</feature>
<comment type="caution">
    <text evidence="3">The sequence shown here is derived from an EMBL/GenBank/DDBJ whole genome shotgun (WGS) entry which is preliminary data.</text>
</comment>
<evidence type="ECO:0000256" key="1">
    <source>
        <dbReference type="SAM" id="MobiDB-lite"/>
    </source>
</evidence>
<sequence length="159" mass="17119">MSSHPTHHTDGPGARSRTQPDLPTLAEAKAAAKRLREERLAAGQPLAHGTALDIVAQAHGFRDWNAMAAAIHGNGPEGWQAGARVTGRYLSQPFSATVLAVEALRPGWVRLVLDLDEAVDVVTFASFSNFRKRVRVDVGPAGHSHERTSDGIPHLVLDR</sequence>
<reference evidence="3 4" key="1">
    <citation type="submission" date="2020-04" db="EMBL/GenBank/DDBJ databases">
        <authorList>
            <person name="Yoon J."/>
        </authorList>
    </citation>
    <scope>NUCLEOTIDE SEQUENCE [LARGE SCALE GENOMIC DNA]</scope>
    <source>
        <strain evidence="3 4">KMU-115</strain>
    </source>
</reference>
<feature type="region of interest" description="Disordered" evidence="1">
    <location>
        <begin position="1"/>
        <end position="21"/>
    </location>
</feature>
<organism evidence="3 4">
    <name type="scientific">Roseicyclus persicicus</name>
    <dbReference type="NCBI Taxonomy" id="2650661"/>
    <lineage>
        <taxon>Bacteria</taxon>
        <taxon>Pseudomonadati</taxon>
        <taxon>Pseudomonadota</taxon>
        <taxon>Alphaproteobacteria</taxon>
        <taxon>Rhodobacterales</taxon>
        <taxon>Roseobacteraceae</taxon>
        <taxon>Roseicyclus</taxon>
    </lineage>
</organism>
<dbReference type="InterPro" id="IPR045517">
    <property type="entry name" value="Glyoxalase_8"/>
</dbReference>
<keyword evidence="4" id="KW-1185">Reference proteome</keyword>
<evidence type="ECO:0000313" key="4">
    <source>
        <dbReference type="Proteomes" id="UP000526408"/>
    </source>
</evidence>
<feature type="region of interest" description="Disordered" evidence="1">
    <location>
        <begin position="140"/>
        <end position="159"/>
    </location>
</feature>
<protein>
    <recommendedName>
        <fullName evidence="2">Glyoxalase-related protein domain-containing protein</fullName>
    </recommendedName>
</protein>
<gene>
    <name evidence="3" type="ORF">HCU73_05170</name>
</gene>
<proteinExistence type="predicted"/>
<dbReference type="EMBL" id="JAAZQQ010000001">
    <property type="protein sequence ID" value="NKX43973.1"/>
    <property type="molecule type" value="Genomic_DNA"/>
</dbReference>
<dbReference type="Pfam" id="PF20066">
    <property type="entry name" value="Glyoxalase_8"/>
    <property type="match status" value="1"/>
</dbReference>
<accession>A0A7X6GYR4</accession>
<evidence type="ECO:0000313" key="3">
    <source>
        <dbReference type="EMBL" id="NKX43973.1"/>
    </source>
</evidence>
<evidence type="ECO:0000259" key="2">
    <source>
        <dbReference type="Pfam" id="PF20066"/>
    </source>
</evidence>